<dbReference type="InterPro" id="IPR000398">
    <property type="entry name" value="Thymidylate_synthase"/>
</dbReference>
<keyword evidence="4" id="KW-0808">Transferase</keyword>
<dbReference type="RefSeq" id="YP_010649194.1">
    <property type="nucleotide sequence ID" value="NC_070764.1"/>
</dbReference>
<dbReference type="EMBL" id="MN096369">
    <property type="protein sequence ID" value="QDK02696.1"/>
    <property type="molecule type" value="Genomic_DNA"/>
</dbReference>
<dbReference type="GO" id="GO:0032259">
    <property type="term" value="P:methylation"/>
    <property type="evidence" value="ECO:0007669"/>
    <property type="project" value="UniProtKB-KW"/>
</dbReference>
<dbReference type="KEGG" id="vg:77924740"/>
<dbReference type="Gene3D" id="3.30.572.10">
    <property type="entry name" value="Thymidylate synthase/dCMP hydroxymethylase domain"/>
    <property type="match status" value="1"/>
</dbReference>
<name>A0A514U1A1_9CAUD</name>
<dbReference type="GO" id="GO:0004799">
    <property type="term" value="F:thymidylate synthase activity"/>
    <property type="evidence" value="ECO:0007669"/>
    <property type="project" value="UniProtKB-EC"/>
</dbReference>
<proteinExistence type="inferred from homology"/>
<dbReference type="GeneID" id="77924740"/>
<dbReference type="PRINTS" id="PR00108">
    <property type="entry name" value="THYMDSNTHASE"/>
</dbReference>
<gene>
    <name evidence="6" type="primary">180</name>
    <name evidence="6" type="ORF">SEA_PHENDRIX_180</name>
</gene>
<sequence>MTHVFSRVSDDFYSAYPAIVHDLIEWGTPVDSRGGMTREIENYVVSVDHPRLLVPKRPGLSPLLGMMEGAQLIGSVAVPRLMDRCWPKMMTYTDHYGDYGARAAHGDQMRKIFNMLKDDPETRQAILTLWSPELDAGDTKHSDHPCTVSIGFRVRSNHLNMTVTMRSNDIWLGASSDFTQFTLLQATFAEALGYSLGSYTHFVHSMHIYERDVEKAEEFIAKPFERFIDYSVNPLARKGWSYDEIRAEAKNALLGTVPALTSTGTGLQRNIAKRIEAVESDSSTGTGTSLHSVK</sequence>
<evidence type="ECO:0000313" key="7">
    <source>
        <dbReference type="Proteomes" id="UP000319596"/>
    </source>
</evidence>
<dbReference type="InterPro" id="IPR023451">
    <property type="entry name" value="Thymidate_synth/dCMP_Mease_dom"/>
</dbReference>
<organism evidence="6 7">
    <name type="scientific">Gordonia phage Phendrix</name>
    <dbReference type="NCBI Taxonomy" id="2593335"/>
    <lineage>
        <taxon>Viruses</taxon>
        <taxon>Duplodnaviria</taxon>
        <taxon>Heunggongvirae</taxon>
        <taxon>Uroviricota</taxon>
        <taxon>Caudoviricetes</taxon>
        <taxon>Godonkavirus</taxon>
        <taxon>Godonkavirus phendrix</taxon>
    </lineage>
</organism>
<dbReference type="PANTHER" id="PTHR11548">
    <property type="entry name" value="THYMIDYLATE SYNTHASE 1"/>
    <property type="match status" value="1"/>
</dbReference>
<evidence type="ECO:0000313" key="6">
    <source>
        <dbReference type="EMBL" id="QDK02696.1"/>
    </source>
</evidence>
<dbReference type="Pfam" id="PF00303">
    <property type="entry name" value="Thymidylat_synt"/>
    <property type="match status" value="1"/>
</dbReference>
<dbReference type="EC" id="2.1.1.45" evidence="2"/>
<dbReference type="GO" id="GO:0006231">
    <property type="term" value="P:dTMP biosynthetic process"/>
    <property type="evidence" value="ECO:0007669"/>
    <property type="project" value="InterPro"/>
</dbReference>
<comment type="similarity">
    <text evidence="1">Belongs to the thymidylate synthase family.</text>
</comment>
<evidence type="ECO:0000259" key="5">
    <source>
        <dbReference type="Pfam" id="PF00303"/>
    </source>
</evidence>
<evidence type="ECO:0000256" key="4">
    <source>
        <dbReference type="ARBA" id="ARBA00022679"/>
    </source>
</evidence>
<dbReference type="Proteomes" id="UP000319596">
    <property type="component" value="Segment"/>
</dbReference>
<dbReference type="SUPFAM" id="SSF55831">
    <property type="entry name" value="Thymidylate synthase/dCMP hydroxymethylase"/>
    <property type="match status" value="1"/>
</dbReference>
<dbReference type="InterPro" id="IPR036926">
    <property type="entry name" value="Thymidate_synth/dCMP_Mease_sf"/>
</dbReference>
<feature type="domain" description="Thymidylate synthase/dCMP hydroxymethylase" evidence="5">
    <location>
        <begin position="102"/>
        <end position="233"/>
    </location>
</feature>
<accession>A0A514U1A1</accession>
<evidence type="ECO:0000256" key="3">
    <source>
        <dbReference type="ARBA" id="ARBA00022603"/>
    </source>
</evidence>
<keyword evidence="7" id="KW-1185">Reference proteome</keyword>
<protein>
    <recommendedName>
        <fullName evidence="2">thymidylate synthase</fullName>
        <ecNumber evidence="2">2.1.1.45</ecNumber>
    </recommendedName>
</protein>
<keyword evidence="3" id="KW-0489">Methyltransferase</keyword>
<reference evidence="6 7" key="1">
    <citation type="submission" date="2019-06" db="EMBL/GenBank/DDBJ databases">
        <authorList>
            <person name="Burns M.A."/>
            <person name="Hill G.C."/>
            <person name="Wesley B.E."/>
            <person name="Womack T.V."/>
            <person name="Krukonis G.P."/>
            <person name="Delesalle V.A."/>
            <person name="Garlena R.A."/>
            <person name="Russell D.A."/>
            <person name="Pope W.H."/>
            <person name="Jacobs-Sera D."/>
            <person name="Hatfull G.F."/>
        </authorList>
    </citation>
    <scope>NUCLEOTIDE SEQUENCE [LARGE SCALE GENOMIC DNA]</scope>
</reference>
<evidence type="ECO:0000256" key="1">
    <source>
        <dbReference type="ARBA" id="ARBA00009972"/>
    </source>
</evidence>
<evidence type="ECO:0000256" key="2">
    <source>
        <dbReference type="ARBA" id="ARBA00011947"/>
    </source>
</evidence>
<dbReference type="InterPro" id="IPR045097">
    <property type="entry name" value="Thymidate_synth/dCMP_Mease"/>
</dbReference>
<dbReference type="PANTHER" id="PTHR11548:SF9">
    <property type="entry name" value="THYMIDYLATE SYNTHASE"/>
    <property type="match status" value="1"/>
</dbReference>